<proteinExistence type="predicted"/>
<gene>
    <name evidence="1" type="ORF">MmiAt1_04270</name>
</gene>
<dbReference type="Proteomes" id="UP001272052">
    <property type="component" value="Unassembled WGS sequence"/>
</dbReference>
<protein>
    <submittedName>
        <fullName evidence="1">Uncharacterized protein</fullName>
    </submittedName>
</protein>
<dbReference type="EMBL" id="JAWDKC010000011">
    <property type="protein sequence ID" value="MDV0444881.1"/>
    <property type="molecule type" value="Genomic_DNA"/>
</dbReference>
<comment type="caution">
    <text evidence="1">The sequence shown here is derived from an EMBL/GenBank/DDBJ whole genome shotgun (WGS) entry which is preliminary data.</text>
</comment>
<name>A0ABU3VND3_9EURY</name>
<dbReference type="RefSeq" id="WP_318785291.1">
    <property type="nucleotide sequence ID" value="NZ_JAWDKC010000011.1"/>
</dbReference>
<keyword evidence="2" id="KW-1185">Reference proteome</keyword>
<accession>A0ABU3VND3</accession>
<organism evidence="1 2">
    <name type="scientific">Methanimicrococcus hacksteinii</name>
    <dbReference type="NCBI Taxonomy" id="3028293"/>
    <lineage>
        <taxon>Archaea</taxon>
        <taxon>Methanobacteriati</taxon>
        <taxon>Methanobacteriota</taxon>
        <taxon>Stenosarchaea group</taxon>
        <taxon>Methanomicrobia</taxon>
        <taxon>Methanosarcinales</taxon>
        <taxon>Methanosarcinaceae</taxon>
        <taxon>Methanimicrococcus</taxon>
    </lineage>
</organism>
<evidence type="ECO:0000313" key="2">
    <source>
        <dbReference type="Proteomes" id="UP001272052"/>
    </source>
</evidence>
<evidence type="ECO:0000313" key="1">
    <source>
        <dbReference type="EMBL" id="MDV0444881.1"/>
    </source>
</evidence>
<sequence length="109" mass="12294">MIQKPTVSAASAFYQKTEEDELFSYYTARCIFENEGPGIGRNMTITVYPIIYASETLLQNQTVYAGNVSEDGRKSVDFEFKVPHGSGSVYYIIGGENFESFMIPGFYLR</sequence>
<reference evidence="1 2" key="1">
    <citation type="submission" date="2023-06" db="EMBL/GenBank/DDBJ databases">
        <title>Genome sequence of Methanimicrococcus sp. At1.</title>
        <authorList>
            <person name="Protasov E."/>
            <person name="Platt K."/>
            <person name="Poehlein A."/>
            <person name="Daniel R."/>
            <person name="Brune A."/>
        </authorList>
    </citation>
    <scope>NUCLEOTIDE SEQUENCE [LARGE SCALE GENOMIC DNA]</scope>
    <source>
        <strain evidence="1 2">At1</strain>
    </source>
</reference>